<dbReference type="InterPro" id="IPR050583">
    <property type="entry name" value="Mycobacterial_A85_antigen"/>
</dbReference>
<dbReference type="Gene3D" id="3.40.50.1820">
    <property type="entry name" value="alpha/beta hydrolase"/>
    <property type="match status" value="1"/>
</dbReference>
<accession>A0A381SCB1</accession>
<organism evidence="1">
    <name type="scientific">marine metagenome</name>
    <dbReference type="NCBI Taxonomy" id="408172"/>
    <lineage>
        <taxon>unclassified sequences</taxon>
        <taxon>metagenomes</taxon>
        <taxon>ecological metagenomes</taxon>
    </lineage>
</organism>
<protein>
    <recommendedName>
        <fullName evidence="2">Esterase</fullName>
    </recommendedName>
</protein>
<reference evidence="1" key="1">
    <citation type="submission" date="2018-05" db="EMBL/GenBank/DDBJ databases">
        <authorList>
            <person name="Lanie J.A."/>
            <person name="Ng W.-L."/>
            <person name="Kazmierczak K.M."/>
            <person name="Andrzejewski T.M."/>
            <person name="Davidsen T.M."/>
            <person name="Wayne K.J."/>
            <person name="Tettelin H."/>
            <person name="Glass J.I."/>
            <person name="Rusch D."/>
            <person name="Podicherti R."/>
            <person name="Tsui H.-C.T."/>
            <person name="Winkler M.E."/>
        </authorList>
    </citation>
    <scope>NUCLEOTIDE SEQUENCE</scope>
</reference>
<dbReference type="SUPFAM" id="SSF53474">
    <property type="entry name" value="alpha/beta-Hydrolases"/>
    <property type="match status" value="1"/>
</dbReference>
<evidence type="ECO:0008006" key="2">
    <source>
        <dbReference type="Google" id="ProtNLM"/>
    </source>
</evidence>
<proteinExistence type="predicted"/>
<gene>
    <name evidence="1" type="ORF">METZ01_LOCUS53988</name>
</gene>
<evidence type="ECO:0000313" key="1">
    <source>
        <dbReference type="EMBL" id="SVA01134.1"/>
    </source>
</evidence>
<dbReference type="Pfam" id="PF00756">
    <property type="entry name" value="Esterase"/>
    <property type="match status" value="1"/>
</dbReference>
<dbReference type="EMBL" id="UINC01002873">
    <property type="protein sequence ID" value="SVA01134.1"/>
    <property type="molecule type" value="Genomic_DNA"/>
</dbReference>
<name>A0A381SCB1_9ZZZZ</name>
<dbReference type="GO" id="GO:0016747">
    <property type="term" value="F:acyltransferase activity, transferring groups other than amino-acyl groups"/>
    <property type="evidence" value="ECO:0007669"/>
    <property type="project" value="TreeGrafter"/>
</dbReference>
<dbReference type="PANTHER" id="PTHR48098:SF1">
    <property type="entry name" value="DIACYLGLYCEROL ACYLTRANSFERASE_MYCOLYLTRANSFERASE AG85A"/>
    <property type="match status" value="1"/>
</dbReference>
<dbReference type="AlphaFoldDB" id="A0A381SCB1"/>
<dbReference type="PANTHER" id="PTHR48098">
    <property type="entry name" value="ENTEROCHELIN ESTERASE-RELATED"/>
    <property type="match status" value="1"/>
</dbReference>
<dbReference type="InterPro" id="IPR000801">
    <property type="entry name" value="Esterase-like"/>
</dbReference>
<dbReference type="InterPro" id="IPR029058">
    <property type="entry name" value="AB_hydrolase_fold"/>
</dbReference>
<sequence>MKSLFLFILVLLLDIIQAGTADKVQVYSVSMGKNIPALVVLPDHYAQSDLHFNTLLLLHGHGGNYMDWQSHTDLRPYADQFQFIIVCPDGSRNSWYLDSPVDQDSQYETFVIDEFIPWLENEYRINDIAITGLSMGGHGALYLSIRHPKLFSAASSMSGGVDLRHSTKSWDIAQKLGPYEKFPHRWEQYSIVGIISDLETLAFPVLIDCGTDDFFIEINRELHRMLLEKGIKHVYTEFPGAHTWEYWVHALDYHLFYLQHQFKSP</sequence>